<reference evidence="3 4" key="1">
    <citation type="submission" date="2016-11" db="EMBL/GenBank/DDBJ databases">
        <title>Genome sequence and comparative genomic analysis of clinical strain Elizabethkingia meningoseptica 61421 PRCM.</title>
        <authorList>
            <person name="Wang M."/>
            <person name="Hu S."/>
            <person name="Cao L."/>
            <person name="Jiang T."/>
            <person name="Zhou Y."/>
            <person name="Ming D."/>
        </authorList>
    </citation>
    <scope>NUCLEOTIDE SEQUENCE [LARGE SCALE GENOMIC DNA]</scope>
    <source>
        <strain evidence="3 4">61421 PRCM</strain>
    </source>
</reference>
<comment type="similarity">
    <text evidence="1">Belongs to the ComF/GntX family.</text>
</comment>
<proteinExistence type="inferred from homology"/>
<dbReference type="CDD" id="cd06223">
    <property type="entry name" value="PRTases_typeI"/>
    <property type="match status" value="1"/>
</dbReference>
<organism evidence="3 4">
    <name type="scientific">Elizabethkingia meningoseptica</name>
    <name type="common">Chryseobacterium meningosepticum</name>
    <dbReference type="NCBI Taxonomy" id="238"/>
    <lineage>
        <taxon>Bacteria</taxon>
        <taxon>Pseudomonadati</taxon>
        <taxon>Bacteroidota</taxon>
        <taxon>Flavobacteriia</taxon>
        <taxon>Flavobacteriales</taxon>
        <taxon>Weeksellaceae</taxon>
        <taxon>Elizabethkingia</taxon>
    </lineage>
</organism>
<gene>
    <name evidence="3" type="ORF">BMF97_01915</name>
</gene>
<protein>
    <submittedName>
        <fullName evidence="3">Phosphoribosyltransferase</fullName>
    </submittedName>
</protein>
<dbReference type="Pfam" id="PF18912">
    <property type="entry name" value="DZR_2"/>
    <property type="match status" value="1"/>
</dbReference>
<dbReference type="InterPro" id="IPR000836">
    <property type="entry name" value="PRTase_dom"/>
</dbReference>
<dbReference type="PANTHER" id="PTHR47505:SF1">
    <property type="entry name" value="DNA UTILIZATION PROTEIN YHGH"/>
    <property type="match status" value="1"/>
</dbReference>
<dbReference type="InterPro" id="IPR044005">
    <property type="entry name" value="DZR_2"/>
</dbReference>
<dbReference type="PANTHER" id="PTHR47505">
    <property type="entry name" value="DNA UTILIZATION PROTEIN YHGH"/>
    <property type="match status" value="1"/>
</dbReference>
<dbReference type="GO" id="GO:0016757">
    <property type="term" value="F:glycosyltransferase activity"/>
    <property type="evidence" value="ECO:0007669"/>
    <property type="project" value="UniProtKB-KW"/>
</dbReference>
<dbReference type="RefSeq" id="WP_070904798.1">
    <property type="nucleotide sequence ID" value="NZ_CP016378.1"/>
</dbReference>
<dbReference type="eggNOG" id="COG1040">
    <property type="taxonomic scope" value="Bacteria"/>
</dbReference>
<accession>A0A1T3J6V6</accession>
<keyword evidence="3" id="KW-0808">Transferase</keyword>
<dbReference type="OrthoDB" id="9779910at2"/>
<keyword evidence="3" id="KW-0328">Glycosyltransferase</keyword>
<feature type="domain" description="Double zinc ribbon" evidence="2">
    <location>
        <begin position="5"/>
        <end position="36"/>
    </location>
</feature>
<dbReference type="AlphaFoldDB" id="A0A1T3J6V6"/>
<sequence>MNFITDFLFPNRCLQCNSIIESKEVICEECYDKIDFTHWEYFEENALHQKLNPLFNVSDTYALMNFEKEGLSRKIIHQLKYAGRENIGKRLAEWTTEKIQLKQKPDLLINIPVHSRKLKKRGYNQLHLFTETLSDIWNIPHQHNYLKKVQYHDAQARKNRRNRLENKDIISIPLPVQNTHFLLIDDVCTTGNTLASCARKILETPGNKVSILVMAID</sequence>
<evidence type="ECO:0000256" key="1">
    <source>
        <dbReference type="ARBA" id="ARBA00008007"/>
    </source>
</evidence>
<evidence type="ECO:0000313" key="3">
    <source>
        <dbReference type="EMBL" id="OOH98049.1"/>
    </source>
</evidence>
<name>A0A1T3J6V6_ELIME</name>
<keyword evidence="4" id="KW-1185">Reference proteome</keyword>
<comment type="caution">
    <text evidence="3">The sequence shown here is derived from an EMBL/GenBank/DDBJ whole genome shotgun (WGS) entry which is preliminary data.</text>
</comment>
<dbReference type="EMBL" id="MPOG01000001">
    <property type="protein sequence ID" value="OOH98049.1"/>
    <property type="molecule type" value="Genomic_DNA"/>
</dbReference>
<dbReference type="Gene3D" id="3.40.50.2020">
    <property type="match status" value="1"/>
</dbReference>
<dbReference type="SUPFAM" id="SSF53271">
    <property type="entry name" value="PRTase-like"/>
    <property type="match status" value="1"/>
</dbReference>
<dbReference type="Proteomes" id="UP000188947">
    <property type="component" value="Unassembled WGS sequence"/>
</dbReference>
<dbReference type="InterPro" id="IPR051910">
    <property type="entry name" value="ComF/GntX_DNA_util-trans"/>
</dbReference>
<evidence type="ECO:0000313" key="4">
    <source>
        <dbReference type="Proteomes" id="UP000188947"/>
    </source>
</evidence>
<evidence type="ECO:0000259" key="2">
    <source>
        <dbReference type="Pfam" id="PF18912"/>
    </source>
</evidence>
<dbReference type="InterPro" id="IPR029057">
    <property type="entry name" value="PRTase-like"/>
</dbReference>
<dbReference type="STRING" id="238.BBD35_02195"/>